<dbReference type="InterPro" id="IPR027417">
    <property type="entry name" value="P-loop_NTPase"/>
</dbReference>
<dbReference type="OMA" id="GWCLIDA"/>
<proteinExistence type="inferred from homology"/>
<dbReference type="GeneID" id="9689650"/>
<name>C1N853_MICPC</name>
<evidence type="ECO:0000256" key="1">
    <source>
        <dbReference type="SAM" id="MobiDB-lite"/>
    </source>
</evidence>
<dbReference type="Pfam" id="PF01202">
    <property type="entry name" value="SKI"/>
    <property type="match status" value="1"/>
</dbReference>
<evidence type="ECO:0000313" key="2">
    <source>
        <dbReference type="EMBL" id="EEH51644.1"/>
    </source>
</evidence>
<gene>
    <name evidence="2" type="ORF">MICPUCDRAFT_53955</name>
</gene>
<dbReference type="InterPro" id="IPR031322">
    <property type="entry name" value="Shikimate/glucono_kinase"/>
</dbReference>
<dbReference type="PRINTS" id="PR01100">
    <property type="entry name" value="SHIKIMTKNASE"/>
</dbReference>
<dbReference type="InterPro" id="IPR000623">
    <property type="entry name" value="Shikimate_kinase/TSH1"/>
</dbReference>
<dbReference type="HAMAP" id="MF_00109">
    <property type="entry name" value="Shikimate_kinase"/>
    <property type="match status" value="1"/>
</dbReference>
<dbReference type="KEGG" id="mpp:MICPUCDRAFT_53955"/>
<dbReference type="SUPFAM" id="SSF52540">
    <property type="entry name" value="P-loop containing nucleoside triphosphate hydrolases"/>
    <property type="match status" value="1"/>
</dbReference>
<reference evidence="2 3" key="1">
    <citation type="journal article" date="2009" name="Science">
        <title>Green evolution and dynamic adaptations revealed by genomes of the marine picoeukaryotes Micromonas.</title>
        <authorList>
            <person name="Worden A.Z."/>
            <person name="Lee J.H."/>
            <person name="Mock T."/>
            <person name="Rouze P."/>
            <person name="Simmons M.P."/>
            <person name="Aerts A.L."/>
            <person name="Allen A.E."/>
            <person name="Cuvelier M.L."/>
            <person name="Derelle E."/>
            <person name="Everett M.V."/>
            <person name="Foulon E."/>
            <person name="Grimwood J."/>
            <person name="Gundlach H."/>
            <person name="Henrissat B."/>
            <person name="Napoli C."/>
            <person name="McDonald S.M."/>
            <person name="Parker M.S."/>
            <person name="Rombauts S."/>
            <person name="Salamov A."/>
            <person name="Von Dassow P."/>
            <person name="Badger J.H."/>
            <person name="Coutinho P.M."/>
            <person name="Demir E."/>
            <person name="Dubchak I."/>
            <person name="Gentemann C."/>
            <person name="Eikrem W."/>
            <person name="Gready J.E."/>
            <person name="John U."/>
            <person name="Lanier W."/>
            <person name="Lindquist E.A."/>
            <person name="Lucas S."/>
            <person name="Mayer K.F."/>
            <person name="Moreau H."/>
            <person name="Not F."/>
            <person name="Otillar R."/>
            <person name="Panaud O."/>
            <person name="Pangilinan J."/>
            <person name="Paulsen I."/>
            <person name="Piegu B."/>
            <person name="Poliakov A."/>
            <person name="Robbens S."/>
            <person name="Schmutz J."/>
            <person name="Toulza E."/>
            <person name="Wyss T."/>
            <person name="Zelensky A."/>
            <person name="Zhou K."/>
            <person name="Armbrust E.V."/>
            <person name="Bhattacharya D."/>
            <person name="Goodenough U.W."/>
            <person name="Van de Peer Y."/>
            <person name="Grigoriev I.V."/>
        </authorList>
    </citation>
    <scope>NUCLEOTIDE SEQUENCE [LARGE SCALE GENOMIC DNA]</scope>
    <source>
        <strain evidence="2 3">CCMP1545</strain>
    </source>
</reference>
<protein>
    <submittedName>
        <fullName evidence="2">Predicted protein</fullName>
    </submittedName>
</protein>
<feature type="region of interest" description="Disordered" evidence="1">
    <location>
        <begin position="1"/>
        <end position="92"/>
    </location>
</feature>
<dbReference type="OrthoDB" id="496720at2759"/>
<dbReference type="EMBL" id="GG663750">
    <property type="protein sequence ID" value="EEH51644.1"/>
    <property type="molecule type" value="Genomic_DNA"/>
</dbReference>
<dbReference type="CDD" id="cd00464">
    <property type="entry name" value="SK"/>
    <property type="match status" value="1"/>
</dbReference>
<dbReference type="RefSeq" id="XP_003064022.1">
    <property type="nucleotide sequence ID" value="XM_003063976.1"/>
</dbReference>
<feature type="compositionally biased region" description="Low complexity" evidence="1">
    <location>
        <begin position="1"/>
        <end position="36"/>
    </location>
</feature>
<sequence>MASASPASSAATTVRATARWRPTRRSLSLSSTPRAALRARGRGRRGGGIDDDPAIRHRHRGKKGVGAATENGGEHAGGANDDDDASPLPPPNNLILIGGRGCGKSALCRRLVALEPRFELFVLDDIVVEDAGKSIPKIVEEDGWRAFRDLEFDACRKTAIAAGRGWCLIDAGGGVVVDLDEHGNEVYSERKVDALKRNGQGKIVYLKRAVSYLTRRITGDKNRPSLSEKWTFGEIMRRRAPMYERAADYVCDGSGGALEKDVKTKNEIKREVIEWFYDVSGSGVLRAEGESGGEELFGGG</sequence>
<keyword evidence="3" id="KW-1185">Reference proteome</keyword>
<organism evidence="3">
    <name type="scientific">Micromonas pusilla (strain CCMP1545)</name>
    <name type="common">Picoplanktonic green alga</name>
    <dbReference type="NCBI Taxonomy" id="564608"/>
    <lineage>
        <taxon>Eukaryota</taxon>
        <taxon>Viridiplantae</taxon>
        <taxon>Chlorophyta</taxon>
        <taxon>Mamiellophyceae</taxon>
        <taxon>Mamiellales</taxon>
        <taxon>Mamiellaceae</taxon>
        <taxon>Micromonas</taxon>
    </lineage>
</organism>
<dbReference type="STRING" id="564608.C1N853"/>
<evidence type="ECO:0000313" key="3">
    <source>
        <dbReference type="Proteomes" id="UP000001876"/>
    </source>
</evidence>
<dbReference type="Gene3D" id="3.40.50.300">
    <property type="entry name" value="P-loop containing nucleotide triphosphate hydrolases"/>
    <property type="match status" value="1"/>
</dbReference>
<dbReference type="AlphaFoldDB" id="C1N853"/>
<dbReference type="Proteomes" id="UP000001876">
    <property type="component" value="Unassembled WGS sequence"/>
</dbReference>
<accession>C1N853</accession>